<dbReference type="HOGENOM" id="CLU_2339424_0_0_1"/>
<dbReference type="AlphaFoldDB" id="G0N3A1"/>
<proteinExistence type="predicted"/>
<organism evidence="3">
    <name type="scientific">Caenorhabditis brenneri</name>
    <name type="common">Nematode worm</name>
    <dbReference type="NCBI Taxonomy" id="135651"/>
    <lineage>
        <taxon>Eukaryota</taxon>
        <taxon>Metazoa</taxon>
        <taxon>Ecdysozoa</taxon>
        <taxon>Nematoda</taxon>
        <taxon>Chromadorea</taxon>
        <taxon>Rhabditida</taxon>
        <taxon>Rhabditina</taxon>
        <taxon>Rhabditomorpha</taxon>
        <taxon>Rhabditoidea</taxon>
        <taxon>Rhabditidae</taxon>
        <taxon>Peloderinae</taxon>
        <taxon>Caenorhabditis</taxon>
    </lineage>
</organism>
<name>G0N3A1_CAEBE</name>
<feature type="compositionally biased region" description="Low complexity" evidence="1">
    <location>
        <begin position="37"/>
        <end position="51"/>
    </location>
</feature>
<accession>G0N3A1</accession>
<dbReference type="EMBL" id="GL379833">
    <property type="protein sequence ID" value="EGT51347.1"/>
    <property type="molecule type" value="Genomic_DNA"/>
</dbReference>
<dbReference type="InParanoid" id="G0N3A1"/>
<feature type="non-terminal residue" evidence="2">
    <location>
        <position position="1"/>
    </location>
</feature>
<feature type="region of interest" description="Disordered" evidence="1">
    <location>
        <begin position="37"/>
        <end position="57"/>
    </location>
</feature>
<gene>
    <name evidence="2" type="ORF">CAEBREN_13120</name>
</gene>
<evidence type="ECO:0000313" key="2">
    <source>
        <dbReference type="EMBL" id="EGT51347.1"/>
    </source>
</evidence>
<sequence>YTDFNSEDRIFRSNCEVPVAPGRSMSFCFNFKNASSLNFSSSTSSDNTTPSRISRAPITRNFPSSGYKFTAASSKSFIIILPAHSKSFEIRENSSNAM</sequence>
<feature type="non-terminal residue" evidence="2">
    <location>
        <position position="98"/>
    </location>
</feature>
<evidence type="ECO:0000313" key="3">
    <source>
        <dbReference type="Proteomes" id="UP000008068"/>
    </source>
</evidence>
<protein>
    <submittedName>
        <fullName evidence="2">Uncharacterized protein</fullName>
    </submittedName>
</protein>
<dbReference type="Proteomes" id="UP000008068">
    <property type="component" value="Unassembled WGS sequence"/>
</dbReference>
<reference evidence="3" key="1">
    <citation type="submission" date="2011-07" db="EMBL/GenBank/DDBJ databases">
        <authorList>
            <consortium name="Caenorhabditis brenneri Sequencing and Analysis Consortium"/>
            <person name="Wilson R.K."/>
        </authorList>
    </citation>
    <scope>NUCLEOTIDE SEQUENCE [LARGE SCALE GENOMIC DNA]</scope>
    <source>
        <strain evidence="3">PB2801</strain>
    </source>
</reference>
<evidence type="ECO:0000256" key="1">
    <source>
        <dbReference type="SAM" id="MobiDB-lite"/>
    </source>
</evidence>
<keyword evidence="3" id="KW-1185">Reference proteome</keyword>